<dbReference type="AlphaFoldDB" id="A0A151TEY3"/>
<protein>
    <submittedName>
        <fullName evidence="1">Uncharacterized protein</fullName>
    </submittedName>
</protein>
<sequence>MSGIVEVWVGELVKLREKVMARKSLSSKAKDEEQVVEKETQKAIMAVQRDSAAMSEETVCLLMDRFVPC</sequence>
<dbReference type="EMBL" id="CM003608">
    <property type="protein sequence ID" value="KYP65556.1"/>
    <property type="molecule type" value="Genomic_DNA"/>
</dbReference>
<dbReference type="OMA" id="MIMAVHR"/>
<evidence type="ECO:0000313" key="1">
    <source>
        <dbReference type="EMBL" id="KYP65556.1"/>
    </source>
</evidence>
<dbReference type="Gramene" id="C.cajan_11465.t">
    <property type="protein sequence ID" value="C.cajan_11465.t.cds1"/>
    <property type="gene ID" value="C.cajan_11465"/>
</dbReference>
<organism evidence="1 2">
    <name type="scientific">Cajanus cajan</name>
    <name type="common">Pigeon pea</name>
    <name type="synonym">Cajanus indicus</name>
    <dbReference type="NCBI Taxonomy" id="3821"/>
    <lineage>
        <taxon>Eukaryota</taxon>
        <taxon>Viridiplantae</taxon>
        <taxon>Streptophyta</taxon>
        <taxon>Embryophyta</taxon>
        <taxon>Tracheophyta</taxon>
        <taxon>Spermatophyta</taxon>
        <taxon>Magnoliopsida</taxon>
        <taxon>eudicotyledons</taxon>
        <taxon>Gunneridae</taxon>
        <taxon>Pentapetalae</taxon>
        <taxon>rosids</taxon>
        <taxon>fabids</taxon>
        <taxon>Fabales</taxon>
        <taxon>Fabaceae</taxon>
        <taxon>Papilionoideae</taxon>
        <taxon>50 kb inversion clade</taxon>
        <taxon>NPAAA clade</taxon>
        <taxon>indigoferoid/millettioid clade</taxon>
        <taxon>Phaseoleae</taxon>
        <taxon>Cajanus</taxon>
    </lineage>
</organism>
<reference evidence="1 2" key="1">
    <citation type="journal article" date="2012" name="Nat. Biotechnol.">
        <title>Draft genome sequence of pigeonpea (Cajanus cajan), an orphan legume crop of resource-poor farmers.</title>
        <authorList>
            <person name="Varshney R.K."/>
            <person name="Chen W."/>
            <person name="Li Y."/>
            <person name="Bharti A.K."/>
            <person name="Saxena R.K."/>
            <person name="Schlueter J.A."/>
            <person name="Donoghue M.T."/>
            <person name="Azam S."/>
            <person name="Fan G."/>
            <person name="Whaley A.M."/>
            <person name="Farmer A.D."/>
            <person name="Sheridan J."/>
            <person name="Iwata A."/>
            <person name="Tuteja R."/>
            <person name="Penmetsa R.V."/>
            <person name="Wu W."/>
            <person name="Upadhyaya H.D."/>
            <person name="Yang S.P."/>
            <person name="Shah T."/>
            <person name="Saxena K.B."/>
            <person name="Michael T."/>
            <person name="McCombie W.R."/>
            <person name="Yang B."/>
            <person name="Zhang G."/>
            <person name="Yang H."/>
            <person name="Wang J."/>
            <person name="Spillane C."/>
            <person name="Cook D.R."/>
            <person name="May G.D."/>
            <person name="Xu X."/>
            <person name="Jackson S.A."/>
        </authorList>
    </citation>
    <scope>NUCLEOTIDE SEQUENCE [LARGE SCALE GENOMIC DNA]</scope>
    <source>
        <strain evidence="2">cv. Asha</strain>
    </source>
</reference>
<dbReference type="Proteomes" id="UP000075243">
    <property type="component" value="Chromosome 6"/>
</dbReference>
<gene>
    <name evidence="1" type="ORF">KK1_011802</name>
</gene>
<dbReference type="PANTHER" id="PTHR36346:SF2">
    <property type="entry name" value="EXPRESSED PROTEIN"/>
    <property type="match status" value="1"/>
</dbReference>
<evidence type="ECO:0000313" key="2">
    <source>
        <dbReference type="Proteomes" id="UP000075243"/>
    </source>
</evidence>
<dbReference type="PANTHER" id="PTHR36346">
    <property type="entry name" value="EXPRESSED PROTEIN"/>
    <property type="match status" value="1"/>
</dbReference>
<accession>A0A151TEY3</accession>
<proteinExistence type="predicted"/>
<keyword evidence="2" id="KW-1185">Reference proteome</keyword>
<dbReference type="STRING" id="3821.A0A151TEY3"/>
<name>A0A151TEY3_CAJCA</name>